<keyword evidence="1" id="KW-0732">Signal</keyword>
<dbReference type="RefSeq" id="WP_382389450.1">
    <property type="nucleotide sequence ID" value="NZ_JBHLWI010000090.1"/>
</dbReference>
<feature type="signal peptide" evidence="1">
    <location>
        <begin position="1"/>
        <end position="19"/>
    </location>
</feature>
<evidence type="ECO:0000313" key="3">
    <source>
        <dbReference type="Proteomes" id="UP001589797"/>
    </source>
</evidence>
<protein>
    <recommendedName>
        <fullName evidence="4">Lipoprotein</fullName>
    </recommendedName>
</protein>
<evidence type="ECO:0000256" key="1">
    <source>
        <dbReference type="SAM" id="SignalP"/>
    </source>
</evidence>
<proteinExistence type="predicted"/>
<reference evidence="2 3" key="1">
    <citation type="submission" date="2024-09" db="EMBL/GenBank/DDBJ databases">
        <authorList>
            <person name="Sun Q."/>
            <person name="Mori K."/>
        </authorList>
    </citation>
    <scope>NUCLEOTIDE SEQUENCE [LARGE SCALE GENOMIC DNA]</scope>
    <source>
        <strain evidence="2 3">CCM 7650</strain>
    </source>
</reference>
<evidence type="ECO:0008006" key="4">
    <source>
        <dbReference type="Google" id="ProtNLM"/>
    </source>
</evidence>
<evidence type="ECO:0000313" key="2">
    <source>
        <dbReference type="EMBL" id="MFC0264855.1"/>
    </source>
</evidence>
<dbReference type="EMBL" id="JBHLWI010000090">
    <property type="protein sequence ID" value="MFC0264855.1"/>
    <property type="molecule type" value="Genomic_DNA"/>
</dbReference>
<accession>A0ABV6G006</accession>
<feature type="chain" id="PRO_5045258152" description="Lipoprotein" evidence="1">
    <location>
        <begin position="20"/>
        <end position="270"/>
    </location>
</feature>
<sequence>MLKRLFPILFLIFTISCMSDIDKNITTDLQVEGNEIFNISFTLEESLFLGFQTLDDYRKADTLSLPGCPNIEFNELERKITLEFLKERDCTNDQNLERTGKIHIQYLNSNSLEATTRLTYEDYQVRGIKVEGSRDFRQVRSLTNPNRRTEVFTDLLLIDQKESSTKISGNYEHQLTFLNGLLTGFSSTGSLEGRNITGRPIMMTPVAPKRYLINCIITGFYLPDSGSETWQIFRNQTQSTTHNLVYEIESECLNRANLTLQDGRIMVFRQ</sequence>
<keyword evidence="3" id="KW-1185">Reference proteome</keyword>
<comment type="caution">
    <text evidence="2">The sequence shown here is derived from an EMBL/GenBank/DDBJ whole genome shotgun (WGS) entry which is preliminary data.</text>
</comment>
<dbReference type="Proteomes" id="UP001589797">
    <property type="component" value="Unassembled WGS sequence"/>
</dbReference>
<name>A0ABV6G006_9BACT</name>
<dbReference type="PROSITE" id="PS51257">
    <property type="entry name" value="PROKAR_LIPOPROTEIN"/>
    <property type="match status" value="1"/>
</dbReference>
<gene>
    <name evidence="2" type="ORF">ACFFIP_19355</name>
</gene>
<organism evidence="2 3">
    <name type="scientific">Fontibacter flavus</name>
    <dbReference type="NCBI Taxonomy" id="654838"/>
    <lineage>
        <taxon>Bacteria</taxon>
        <taxon>Pseudomonadati</taxon>
        <taxon>Bacteroidota</taxon>
        <taxon>Cytophagia</taxon>
        <taxon>Cytophagales</taxon>
        <taxon>Cyclobacteriaceae</taxon>
        <taxon>Fontibacter</taxon>
    </lineage>
</organism>